<dbReference type="Gene3D" id="1.20.1250.20">
    <property type="entry name" value="MFS general substrate transporter like domains"/>
    <property type="match status" value="1"/>
</dbReference>
<dbReference type="KEGG" id="tes:BW730_15280"/>
<feature type="transmembrane region" description="Helical" evidence="8">
    <location>
        <begin position="112"/>
        <end position="133"/>
    </location>
</feature>
<feature type="transmembrane region" description="Helical" evidence="8">
    <location>
        <begin position="377"/>
        <end position="398"/>
    </location>
</feature>
<comment type="similarity">
    <text evidence="2">Belongs to the major facilitator superfamily.</text>
</comment>
<evidence type="ECO:0000313" key="10">
    <source>
        <dbReference type="EMBL" id="AQP48662.1"/>
    </source>
</evidence>
<feature type="transmembrane region" description="Helical" evidence="8">
    <location>
        <begin position="256"/>
        <end position="278"/>
    </location>
</feature>
<dbReference type="PANTHER" id="PTHR43271:SF1">
    <property type="entry name" value="INNER MEMBRANE TRANSPORT PROTEIN YNFM"/>
    <property type="match status" value="1"/>
</dbReference>
<dbReference type="GO" id="GO:0022857">
    <property type="term" value="F:transmembrane transporter activity"/>
    <property type="evidence" value="ECO:0007669"/>
    <property type="project" value="InterPro"/>
</dbReference>
<dbReference type="SUPFAM" id="SSF103473">
    <property type="entry name" value="MFS general substrate transporter"/>
    <property type="match status" value="1"/>
</dbReference>
<feature type="transmembrane region" description="Helical" evidence="8">
    <location>
        <begin position="87"/>
        <end position="106"/>
    </location>
</feature>
<evidence type="ECO:0000256" key="3">
    <source>
        <dbReference type="ARBA" id="ARBA00022448"/>
    </source>
</evidence>
<evidence type="ECO:0000256" key="4">
    <source>
        <dbReference type="ARBA" id="ARBA00022475"/>
    </source>
</evidence>
<evidence type="ECO:0000256" key="5">
    <source>
        <dbReference type="ARBA" id="ARBA00022692"/>
    </source>
</evidence>
<proteinExistence type="inferred from homology"/>
<dbReference type="PROSITE" id="PS50850">
    <property type="entry name" value="MFS"/>
    <property type="match status" value="1"/>
</dbReference>
<dbReference type="CDD" id="cd17324">
    <property type="entry name" value="MFS_NepI_like"/>
    <property type="match status" value="1"/>
</dbReference>
<dbReference type="GO" id="GO:0005886">
    <property type="term" value="C:plasma membrane"/>
    <property type="evidence" value="ECO:0007669"/>
    <property type="project" value="UniProtKB-SubCell"/>
</dbReference>
<evidence type="ECO:0000259" key="9">
    <source>
        <dbReference type="PROSITE" id="PS50850"/>
    </source>
</evidence>
<evidence type="ECO:0000313" key="11">
    <source>
        <dbReference type="Proteomes" id="UP000188145"/>
    </source>
</evidence>
<name>A0A1Q2CRC8_9ACTN</name>
<dbReference type="Proteomes" id="UP000188145">
    <property type="component" value="Chromosome"/>
</dbReference>
<feature type="transmembrane region" description="Helical" evidence="8">
    <location>
        <begin position="290"/>
        <end position="307"/>
    </location>
</feature>
<evidence type="ECO:0000256" key="8">
    <source>
        <dbReference type="SAM" id="Phobius"/>
    </source>
</evidence>
<dbReference type="Pfam" id="PF07690">
    <property type="entry name" value="MFS_1"/>
    <property type="match status" value="1"/>
</dbReference>
<evidence type="ECO:0000256" key="1">
    <source>
        <dbReference type="ARBA" id="ARBA00004651"/>
    </source>
</evidence>
<evidence type="ECO:0000256" key="7">
    <source>
        <dbReference type="ARBA" id="ARBA00023136"/>
    </source>
</evidence>
<feature type="transmembrane region" description="Helical" evidence="8">
    <location>
        <begin position="145"/>
        <end position="167"/>
    </location>
</feature>
<keyword evidence="5 8" id="KW-0812">Transmembrane</keyword>
<keyword evidence="6 8" id="KW-1133">Transmembrane helix</keyword>
<feature type="transmembrane region" description="Helical" evidence="8">
    <location>
        <begin position="313"/>
        <end position="337"/>
    </location>
</feature>
<keyword evidence="3" id="KW-0813">Transport</keyword>
<dbReference type="STRING" id="1332264.BW730_15280"/>
<gene>
    <name evidence="10" type="ORF">BW730_15280</name>
</gene>
<feature type="transmembrane region" description="Helical" evidence="8">
    <location>
        <begin position="225"/>
        <end position="250"/>
    </location>
</feature>
<protein>
    <recommendedName>
        <fullName evidence="9">Major facilitator superfamily (MFS) profile domain-containing protein</fullName>
    </recommendedName>
</protein>
<dbReference type="InterPro" id="IPR011701">
    <property type="entry name" value="MFS"/>
</dbReference>
<keyword evidence="7 8" id="KW-0472">Membrane</keyword>
<evidence type="ECO:0000256" key="2">
    <source>
        <dbReference type="ARBA" id="ARBA00008335"/>
    </source>
</evidence>
<feature type="transmembrane region" description="Helical" evidence="8">
    <location>
        <begin position="54"/>
        <end position="75"/>
    </location>
</feature>
<comment type="subcellular location">
    <subcellularLocation>
        <location evidence="1">Cell membrane</location>
        <topology evidence="1">Multi-pass membrane protein</topology>
    </subcellularLocation>
</comment>
<reference evidence="11" key="1">
    <citation type="submission" date="2017-02" db="EMBL/GenBank/DDBJ databases">
        <title>Tessaracoccus aquaemaris sp. nov., isolated from the intestine of a Korean rockfish, Sebastes schlegelii, in a marine aquaculture pond.</title>
        <authorList>
            <person name="Tak E.J."/>
            <person name="Bae J.-W."/>
        </authorList>
    </citation>
    <scope>NUCLEOTIDE SEQUENCE [LARGE SCALE GENOMIC DNA]</scope>
    <source>
        <strain evidence="11">NSG39</strain>
    </source>
</reference>
<dbReference type="InterPro" id="IPR036259">
    <property type="entry name" value="MFS_trans_sf"/>
</dbReference>
<dbReference type="EMBL" id="CP019606">
    <property type="protein sequence ID" value="AQP48662.1"/>
    <property type="molecule type" value="Genomic_DNA"/>
</dbReference>
<feature type="transmembrane region" description="Helical" evidence="8">
    <location>
        <begin position="21"/>
        <end position="42"/>
    </location>
</feature>
<evidence type="ECO:0000256" key="6">
    <source>
        <dbReference type="ARBA" id="ARBA00022989"/>
    </source>
</evidence>
<keyword evidence="4" id="KW-1003">Cell membrane</keyword>
<dbReference type="InterPro" id="IPR020846">
    <property type="entry name" value="MFS_dom"/>
</dbReference>
<keyword evidence="11" id="KW-1185">Reference proteome</keyword>
<dbReference type="AlphaFoldDB" id="A0A1Q2CRC8"/>
<sequence length="416" mass="42635">MTTAPAPFEGWAPGQAQYRRITLGLFLAGLATFALVYCPQPVLPLLASEFGVGAGSATLALSVTTVAMGVALLVFGPLSDAVGRMNLMRVTLLVAALLGTAVAFMPSWPLLLVLRAAVGFAVAGLPAVAAAYLRDEIAPRSASAATGLYIGGTAIGGMTGRLLTGVIADVLGWQWAIGLIGAMSLAIAVSLGVLLPPARRFQPTPLNHTELAANARRMLLDDGLLRLYCIGFTAMGAFVAAFNALAFRLVGAPFNLSVGVASLVFVSYLLGSVSSPYAGRLAARFGPSRVVPVALLVFLLGIGFTLLDSLAAVIVGVALITTGFFAAHGTASAWVTLRASRKGRGTGMAGSLYLAFYYFGSSACGSAAGFIWTHYGWPGVATFSGALVGVAIALAASLRSVDPVRATGAEAPRRQP</sequence>
<accession>A0A1Q2CRC8</accession>
<feature type="transmembrane region" description="Helical" evidence="8">
    <location>
        <begin position="349"/>
        <end position="371"/>
    </location>
</feature>
<feature type="domain" description="Major facilitator superfamily (MFS) profile" evidence="9">
    <location>
        <begin position="17"/>
        <end position="405"/>
    </location>
</feature>
<dbReference type="RefSeq" id="WP_226996848.1">
    <property type="nucleotide sequence ID" value="NZ_CP019606.1"/>
</dbReference>
<organism evidence="10 11">
    <name type="scientific">Tessaracoccus aquimaris</name>
    <dbReference type="NCBI Taxonomy" id="1332264"/>
    <lineage>
        <taxon>Bacteria</taxon>
        <taxon>Bacillati</taxon>
        <taxon>Actinomycetota</taxon>
        <taxon>Actinomycetes</taxon>
        <taxon>Propionibacteriales</taxon>
        <taxon>Propionibacteriaceae</taxon>
        <taxon>Tessaracoccus</taxon>
    </lineage>
</organism>
<dbReference type="PANTHER" id="PTHR43271">
    <property type="entry name" value="BLL2771 PROTEIN"/>
    <property type="match status" value="1"/>
</dbReference>
<feature type="transmembrane region" description="Helical" evidence="8">
    <location>
        <begin position="173"/>
        <end position="195"/>
    </location>
</feature>